<dbReference type="Proteomes" id="UP001519538">
    <property type="component" value="Unassembled WGS sequence"/>
</dbReference>
<proteinExistence type="predicted"/>
<evidence type="ECO:0000313" key="2">
    <source>
        <dbReference type="Proteomes" id="UP001519538"/>
    </source>
</evidence>
<evidence type="ECO:0000313" key="1">
    <source>
        <dbReference type="EMBL" id="MBT0676691.1"/>
    </source>
</evidence>
<keyword evidence="2" id="KW-1185">Reference proteome</keyword>
<protein>
    <submittedName>
        <fullName evidence="1">Uncharacterized protein</fullName>
    </submittedName>
</protein>
<gene>
    <name evidence="1" type="ORF">HNO79_15015</name>
</gene>
<sequence>MRIWTGEKGQPDPEDDGEVVEFVGYFDKSGTPAATGSFLMADLTNGNYICRVIYRGKTIDVWGDKRIWWTDQNPTSAPNRVTFLKMPVSR</sequence>
<name>A0ABS5SQZ1_9PROT</name>
<dbReference type="EMBL" id="JABLUU010000022">
    <property type="protein sequence ID" value="MBT0676691.1"/>
    <property type="molecule type" value="Genomic_DNA"/>
</dbReference>
<dbReference type="GeneID" id="79189060"/>
<reference evidence="1 2" key="1">
    <citation type="journal article" date="2021" name="Astrobiology">
        <title>Bacterial Cellulose Retains Robustness but Its Synthesis Declines After Exposure to a Mars-Like Environment Simulated Outside the International Space Station.</title>
        <authorList>
            <person name="Orlovska I."/>
            <person name="Podolich O."/>
            <person name="Kukharenko O."/>
            <person name="Zaets I."/>
            <person name="Reva O."/>
            <person name="Khirunenko L."/>
            <person name="Zmejkoski D."/>
            <person name="Rogalsky S."/>
            <person name="Barh D."/>
            <person name="Tiwari S."/>
            <person name="Kumavath R."/>
            <person name="Goes-Neto A."/>
            <person name="Azevedo V."/>
            <person name="Brenig B."/>
            <person name="Ghosh P."/>
            <person name="de Vera J.P."/>
            <person name="Kozyrovska N."/>
        </authorList>
    </citation>
    <scope>NUCLEOTIDE SEQUENCE [LARGE SCALE GENOMIC DNA]</scope>
    <source>
        <strain evidence="1 2">IMBG 311</strain>
    </source>
</reference>
<organism evidence="1 2">
    <name type="scientific">Komagataeibacter oboediens</name>
    <dbReference type="NCBI Taxonomy" id="65958"/>
    <lineage>
        <taxon>Bacteria</taxon>
        <taxon>Pseudomonadati</taxon>
        <taxon>Pseudomonadota</taxon>
        <taxon>Alphaproteobacteria</taxon>
        <taxon>Acetobacterales</taxon>
        <taxon>Acetobacteraceae</taxon>
        <taxon>Komagataeibacter</taxon>
    </lineage>
</organism>
<accession>A0ABS5SQZ1</accession>
<comment type="caution">
    <text evidence="1">The sequence shown here is derived from an EMBL/GenBank/DDBJ whole genome shotgun (WGS) entry which is preliminary data.</text>
</comment>
<dbReference type="RefSeq" id="WP_214164780.1">
    <property type="nucleotide sequence ID" value="NZ_JABLUU010000022.1"/>
</dbReference>